<evidence type="ECO:0000256" key="1">
    <source>
        <dbReference type="ARBA" id="ARBA00009986"/>
    </source>
</evidence>
<evidence type="ECO:0000313" key="4">
    <source>
        <dbReference type="EMBL" id="MQY41763.1"/>
    </source>
</evidence>
<dbReference type="InterPro" id="IPR016163">
    <property type="entry name" value="Ald_DH_C"/>
</dbReference>
<organism evidence="4 5">
    <name type="scientific">Tritonibacter aquimaris</name>
    <dbReference type="NCBI Taxonomy" id="2663379"/>
    <lineage>
        <taxon>Bacteria</taxon>
        <taxon>Pseudomonadati</taxon>
        <taxon>Pseudomonadota</taxon>
        <taxon>Alphaproteobacteria</taxon>
        <taxon>Rhodobacterales</taxon>
        <taxon>Paracoccaceae</taxon>
        <taxon>Tritonibacter</taxon>
    </lineage>
</organism>
<evidence type="ECO:0000313" key="5">
    <source>
        <dbReference type="Proteomes" id="UP000436694"/>
    </source>
</evidence>
<dbReference type="Gene3D" id="3.40.309.10">
    <property type="entry name" value="Aldehyde Dehydrogenase, Chain A, domain 2"/>
    <property type="match status" value="1"/>
</dbReference>
<dbReference type="GO" id="GO:0016620">
    <property type="term" value="F:oxidoreductase activity, acting on the aldehyde or oxo group of donors, NAD or NADP as acceptor"/>
    <property type="evidence" value="ECO:0007669"/>
    <property type="project" value="InterPro"/>
</dbReference>
<comment type="caution">
    <text evidence="4">The sequence shown here is derived from an EMBL/GenBank/DDBJ whole genome shotgun (WGS) entry which is preliminary data.</text>
</comment>
<sequence length="479" mass="51171">MIEKRDFYINGQWVNPSETRDHLVIDPSTESPCAVISLGSQADTDAAVAAAKAALPGWMDTPVAERIAKVETLLEIYQRRSEDLAQAMSLEMGAPLDLSRGSQAGAGSWHLQNFIAAAKEYNFDHPLNDASPNDRIIHEAVGVAALITPWNWPMNQVTLKVGAAAIAGCTMVLKPSEESPLNAMIFAEMMDEAGFPAGVFNLVNGDGVGVGTQLSTHKDVDMVSFTGSTRAGTAISKAAADTLKRVHLELGGKGANLIFEDADEKAVKRGVLHMMQNTGQSCNAPSRMLVARGIYDKVVEEAAQVAQSITVGPASEEGRHIGPVVNELQWGKIQALIEEGIKEGARLVAGGPGRPDGLNKGFYVRPTVFADVNNQMTIAREEIFGPVLSILPFDSEEEALEIANDTPYGLTNYVQTQDSARANRLARQLRSGMVEINGKSRSAGAPFGGMKQSGNGREGGSWGIEDFLEVKAVGGWSPE</sequence>
<dbReference type="Pfam" id="PF00171">
    <property type="entry name" value="Aldedh"/>
    <property type="match status" value="1"/>
</dbReference>
<dbReference type="PANTHER" id="PTHR42804">
    <property type="entry name" value="ALDEHYDE DEHYDROGENASE"/>
    <property type="match status" value="1"/>
</dbReference>
<dbReference type="SUPFAM" id="SSF53720">
    <property type="entry name" value="ALDH-like"/>
    <property type="match status" value="1"/>
</dbReference>
<comment type="similarity">
    <text evidence="1">Belongs to the aldehyde dehydrogenase family.</text>
</comment>
<feature type="domain" description="Aldehyde dehydrogenase" evidence="3">
    <location>
        <begin position="13"/>
        <end position="473"/>
    </location>
</feature>
<dbReference type="InterPro" id="IPR016162">
    <property type="entry name" value="Ald_DH_N"/>
</dbReference>
<dbReference type="EMBL" id="WIXK01000002">
    <property type="protein sequence ID" value="MQY41763.1"/>
    <property type="molecule type" value="Genomic_DNA"/>
</dbReference>
<dbReference type="PANTHER" id="PTHR42804:SF1">
    <property type="entry name" value="ALDEHYDE DEHYDROGENASE-RELATED"/>
    <property type="match status" value="1"/>
</dbReference>
<dbReference type="CDD" id="cd07138">
    <property type="entry name" value="ALDH_CddD_SSP0762"/>
    <property type="match status" value="1"/>
</dbReference>
<name>A0A844AND5_9RHOB</name>
<protein>
    <submittedName>
        <fullName evidence="4">Aldehyde dehydrogenase family protein</fullName>
    </submittedName>
</protein>
<gene>
    <name evidence="4" type="ORF">GG681_03865</name>
</gene>
<dbReference type="Proteomes" id="UP000436694">
    <property type="component" value="Unassembled WGS sequence"/>
</dbReference>
<keyword evidence="5" id="KW-1185">Reference proteome</keyword>
<dbReference type="AlphaFoldDB" id="A0A844AND5"/>
<dbReference type="FunFam" id="3.40.605.10:FF:000007">
    <property type="entry name" value="NAD/NADP-dependent betaine aldehyde dehydrogenase"/>
    <property type="match status" value="1"/>
</dbReference>
<keyword evidence="2" id="KW-0560">Oxidoreductase</keyword>
<proteinExistence type="inferred from homology"/>
<evidence type="ECO:0000256" key="2">
    <source>
        <dbReference type="ARBA" id="ARBA00023002"/>
    </source>
</evidence>
<accession>A0A844AND5</accession>
<reference evidence="4 5" key="1">
    <citation type="submission" date="2019-10" db="EMBL/GenBank/DDBJ databases">
        <title>Epibacterium sp. nov., isolated from seawater.</title>
        <authorList>
            <person name="Zhang X."/>
            <person name="Li N."/>
        </authorList>
    </citation>
    <scope>NUCLEOTIDE SEQUENCE [LARGE SCALE GENOMIC DNA]</scope>
    <source>
        <strain evidence="4 5">SM1969</strain>
    </source>
</reference>
<dbReference type="Gene3D" id="3.40.605.10">
    <property type="entry name" value="Aldehyde Dehydrogenase, Chain A, domain 1"/>
    <property type="match status" value="1"/>
</dbReference>
<dbReference type="RefSeq" id="WP_153545307.1">
    <property type="nucleotide sequence ID" value="NZ_WIXK01000002.1"/>
</dbReference>
<evidence type="ECO:0000259" key="3">
    <source>
        <dbReference type="Pfam" id="PF00171"/>
    </source>
</evidence>
<dbReference type="FunFam" id="3.40.309.10:FF:000012">
    <property type="entry name" value="Betaine aldehyde dehydrogenase"/>
    <property type="match status" value="1"/>
</dbReference>
<dbReference type="InterPro" id="IPR015590">
    <property type="entry name" value="Aldehyde_DH_dom"/>
</dbReference>
<dbReference type="InterPro" id="IPR016161">
    <property type="entry name" value="Ald_DH/histidinol_DH"/>
</dbReference>